<protein>
    <recommendedName>
        <fullName evidence="13">sphingolipid C(9)-methyltransferase</fullName>
        <ecNumber evidence="13">2.1.1.317</ecNumber>
    </recommendedName>
</protein>
<keyword evidence="8" id="KW-0812">Transmembrane</keyword>
<dbReference type="EMBL" id="HBGU01086848">
    <property type="protein sequence ID" value="CAD9556427.1"/>
    <property type="molecule type" value="Transcribed_RNA"/>
</dbReference>
<dbReference type="EC" id="2.1.1.317" evidence="13"/>
<sequence>MYTLLPVGAMYAYYQIVVLATPPADTEKYLEFKNIAVKKKWGKRKIPMHILVEEFLDDNVTFRKDCYETLANDREEFIDWRPNWSLLQFLLEQLLPFTSSSFKSISATAHEIADHYNRGNDFFNAFLGPAMIYTSGFYQGLDQNLEQAQENKLNMLCEKVHLKEGMKFLDIGCGWGTLVRHAASKFKAKATGVTLSEEGAAWCKGQCEAAGLSSDQCEILCCDYREIPAERKFDAISAVEMAEHVGIANFGLFLDNVRSMLEDDGIFYMQVAGLRKGSNWQDTQWGLFMSRYIFPGADASTPLYWYVKQLELAGFEVHSVENVGRHYSHTLHAWYDNWMKNKDTEQMKAYPSRLKRLWEIFLAWSTVASGIGSATCYQIVAHKNAYSFPRDVFCSKESAGTRTMLRS</sequence>
<dbReference type="GO" id="GO:0016020">
    <property type="term" value="C:membrane"/>
    <property type="evidence" value="ECO:0007669"/>
    <property type="project" value="UniProtKB-SubCell"/>
</dbReference>
<evidence type="ECO:0000256" key="4">
    <source>
        <dbReference type="ARBA" id="ARBA00022516"/>
    </source>
</evidence>
<keyword evidence="11" id="KW-0443">Lipid metabolism</keyword>
<keyword evidence="10" id="KW-1133">Transmembrane helix</keyword>
<dbReference type="GO" id="GO:0008610">
    <property type="term" value="P:lipid biosynthetic process"/>
    <property type="evidence" value="ECO:0007669"/>
    <property type="project" value="InterPro"/>
</dbReference>
<dbReference type="CDD" id="cd02440">
    <property type="entry name" value="AdoMet_MTases"/>
    <property type="match status" value="1"/>
</dbReference>
<keyword evidence="12" id="KW-0472">Membrane</keyword>
<comment type="pathway">
    <text evidence="3">Sphingolipid metabolism.</text>
</comment>
<comment type="pathway">
    <text evidence="2">Lipid metabolism; sphingolipid metabolism.</text>
</comment>
<evidence type="ECO:0000256" key="9">
    <source>
        <dbReference type="ARBA" id="ARBA00022919"/>
    </source>
</evidence>
<keyword evidence="9" id="KW-0746">Sphingolipid metabolism</keyword>
<dbReference type="Pfam" id="PF02353">
    <property type="entry name" value="CMAS"/>
    <property type="match status" value="1"/>
</dbReference>
<proteinExistence type="predicted"/>
<dbReference type="InterPro" id="IPR003333">
    <property type="entry name" value="CMAS"/>
</dbReference>
<dbReference type="PANTHER" id="PTHR45197">
    <property type="entry name" value="SYNTHASE, PUTATIVE (AFU_ORTHOLOGUE AFUA_7G04190)-RELATED"/>
    <property type="match status" value="1"/>
</dbReference>
<evidence type="ECO:0000256" key="3">
    <source>
        <dbReference type="ARBA" id="ARBA00004991"/>
    </source>
</evidence>
<evidence type="ECO:0000256" key="10">
    <source>
        <dbReference type="ARBA" id="ARBA00022989"/>
    </source>
</evidence>
<evidence type="ECO:0000256" key="12">
    <source>
        <dbReference type="ARBA" id="ARBA00023136"/>
    </source>
</evidence>
<evidence type="ECO:0000256" key="1">
    <source>
        <dbReference type="ARBA" id="ARBA00004141"/>
    </source>
</evidence>
<dbReference type="GO" id="GO:0008168">
    <property type="term" value="F:methyltransferase activity"/>
    <property type="evidence" value="ECO:0007669"/>
    <property type="project" value="UniProtKB-KW"/>
</dbReference>
<evidence type="ECO:0000256" key="13">
    <source>
        <dbReference type="ARBA" id="ARBA00039020"/>
    </source>
</evidence>
<evidence type="ECO:0000313" key="15">
    <source>
        <dbReference type="EMBL" id="CAD9556425.1"/>
    </source>
</evidence>
<keyword evidence="6" id="KW-0808">Transferase</keyword>
<dbReference type="PANTHER" id="PTHR45197:SF1">
    <property type="entry name" value="SPHINGOLIPID C9-METHYLTRANSFERASE A-RELATED"/>
    <property type="match status" value="1"/>
</dbReference>
<evidence type="ECO:0000256" key="7">
    <source>
        <dbReference type="ARBA" id="ARBA00022691"/>
    </source>
</evidence>
<evidence type="ECO:0000313" key="16">
    <source>
        <dbReference type="EMBL" id="CAD9556427.1"/>
    </source>
</evidence>
<evidence type="ECO:0000313" key="14">
    <source>
        <dbReference type="EMBL" id="CAD9556420.1"/>
    </source>
</evidence>
<keyword evidence="7" id="KW-0949">S-adenosyl-L-methionine</keyword>
<evidence type="ECO:0000256" key="5">
    <source>
        <dbReference type="ARBA" id="ARBA00022603"/>
    </source>
</evidence>
<dbReference type="GO" id="GO:0032259">
    <property type="term" value="P:methylation"/>
    <property type="evidence" value="ECO:0007669"/>
    <property type="project" value="UniProtKB-KW"/>
</dbReference>
<dbReference type="InterPro" id="IPR052290">
    <property type="entry name" value="Sphingo_C9-MT"/>
</dbReference>
<dbReference type="InterPro" id="IPR029063">
    <property type="entry name" value="SAM-dependent_MTases_sf"/>
</dbReference>
<dbReference type="SUPFAM" id="SSF53335">
    <property type="entry name" value="S-adenosyl-L-methionine-dependent methyltransferases"/>
    <property type="match status" value="1"/>
</dbReference>
<keyword evidence="4" id="KW-0444">Lipid biosynthesis</keyword>
<keyword evidence="5" id="KW-0489">Methyltransferase</keyword>
<organism evidence="14">
    <name type="scientific">Haptolina brevifila</name>
    <dbReference type="NCBI Taxonomy" id="156173"/>
    <lineage>
        <taxon>Eukaryota</taxon>
        <taxon>Haptista</taxon>
        <taxon>Haptophyta</taxon>
        <taxon>Prymnesiophyceae</taxon>
        <taxon>Prymnesiales</taxon>
        <taxon>Prymnesiaceae</taxon>
        <taxon>Haptolina</taxon>
    </lineage>
</organism>
<gene>
    <name evidence="14" type="ORF">CBRE1094_LOCUS47429</name>
    <name evidence="15" type="ORF">CBRE1094_LOCUS47431</name>
    <name evidence="16" type="ORF">CBRE1094_LOCUS47432</name>
</gene>
<reference evidence="14" key="1">
    <citation type="submission" date="2021-01" db="EMBL/GenBank/DDBJ databases">
        <authorList>
            <person name="Corre E."/>
            <person name="Pelletier E."/>
            <person name="Niang G."/>
            <person name="Scheremetjew M."/>
            <person name="Finn R."/>
            <person name="Kale V."/>
            <person name="Holt S."/>
            <person name="Cochrane G."/>
            <person name="Meng A."/>
            <person name="Brown T."/>
            <person name="Cohen L."/>
        </authorList>
    </citation>
    <scope>NUCLEOTIDE SEQUENCE</scope>
    <source>
        <strain evidence="14">UTEX LB 985</strain>
    </source>
</reference>
<evidence type="ECO:0000256" key="2">
    <source>
        <dbReference type="ARBA" id="ARBA00004760"/>
    </source>
</evidence>
<dbReference type="EMBL" id="HBGU01086847">
    <property type="protein sequence ID" value="CAD9556425.1"/>
    <property type="molecule type" value="Transcribed_RNA"/>
</dbReference>
<dbReference type="GO" id="GO:0006665">
    <property type="term" value="P:sphingolipid metabolic process"/>
    <property type="evidence" value="ECO:0007669"/>
    <property type="project" value="UniProtKB-KW"/>
</dbReference>
<name>A0A6U7P3G3_9EUKA</name>
<evidence type="ECO:0000256" key="8">
    <source>
        <dbReference type="ARBA" id="ARBA00022692"/>
    </source>
</evidence>
<dbReference type="EMBL" id="HBGU01086845">
    <property type="protein sequence ID" value="CAD9556420.1"/>
    <property type="molecule type" value="Transcribed_RNA"/>
</dbReference>
<evidence type="ECO:0000256" key="11">
    <source>
        <dbReference type="ARBA" id="ARBA00023098"/>
    </source>
</evidence>
<dbReference type="AlphaFoldDB" id="A0A6U7P3G3"/>
<evidence type="ECO:0000256" key="6">
    <source>
        <dbReference type="ARBA" id="ARBA00022679"/>
    </source>
</evidence>
<accession>A0A6U7P3G3</accession>
<dbReference type="Gene3D" id="3.40.50.150">
    <property type="entry name" value="Vaccinia Virus protein VP39"/>
    <property type="match status" value="1"/>
</dbReference>
<dbReference type="PIRSF" id="PIRSF003085">
    <property type="entry name" value="CMAS"/>
    <property type="match status" value="1"/>
</dbReference>
<comment type="subcellular location">
    <subcellularLocation>
        <location evidence="1">Membrane</location>
        <topology evidence="1">Multi-pass membrane protein</topology>
    </subcellularLocation>
</comment>